<dbReference type="InterPro" id="IPR052247">
    <property type="entry name" value="Meiotic_Crossover_Helicase"/>
</dbReference>
<keyword evidence="2" id="KW-0547">Nucleotide-binding</keyword>
<dbReference type="InterPro" id="IPR014001">
    <property type="entry name" value="Helicase_ATP-bd"/>
</dbReference>
<dbReference type="PANTHER" id="PTHR47835">
    <property type="entry name" value="HFM1, ATP DEPENDENT DNA HELICASE HOMOLOG"/>
    <property type="match status" value="1"/>
</dbReference>
<dbReference type="EMBL" id="WIUZ02000001">
    <property type="protein sequence ID" value="KAF9792822.1"/>
    <property type="molecule type" value="Genomic_DNA"/>
</dbReference>
<proteinExistence type="inferred from homology"/>
<dbReference type="SMART" id="SM00490">
    <property type="entry name" value="HELICc"/>
    <property type="match status" value="1"/>
</dbReference>
<name>A0A9P6HS26_9AGAM</name>
<evidence type="ECO:0000256" key="10">
    <source>
        <dbReference type="ARBA" id="ARBA00048988"/>
    </source>
</evidence>
<dbReference type="GO" id="GO:0003676">
    <property type="term" value="F:nucleic acid binding"/>
    <property type="evidence" value="ECO:0007669"/>
    <property type="project" value="InterPro"/>
</dbReference>
<comment type="similarity">
    <text evidence="1">Belongs to the helicase family. SKI2 subfamily.</text>
</comment>
<dbReference type="InterPro" id="IPR036390">
    <property type="entry name" value="WH_DNA-bd_sf"/>
</dbReference>
<dbReference type="Pfam" id="PF00270">
    <property type="entry name" value="DEAD"/>
    <property type="match status" value="1"/>
</dbReference>
<dbReference type="PANTHER" id="PTHR47835:SF3">
    <property type="entry name" value="HELICASE FOR MEIOSIS 1"/>
    <property type="match status" value="1"/>
</dbReference>
<dbReference type="Gene3D" id="1.10.3380.10">
    <property type="entry name" value="Sec63 N-terminal domain-like domain"/>
    <property type="match status" value="1"/>
</dbReference>
<evidence type="ECO:0000256" key="7">
    <source>
        <dbReference type="ARBA" id="ARBA00023254"/>
    </source>
</evidence>
<keyword evidence="15" id="KW-1185">Reference proteome</keyword>
<dbReference type="InterPro" id="IPR027417">
    <property type="entry name" value="P-loop_NTPase"/>
</dbReference>
<dbReference type="InterPro" id="IPR001650">
    <property type="entry name" value="Helicase_C-like"/>
</dbReference>
<dbReference type="SUPFAM" id="SSF46785">
    <property type="entry name" value="Winged helix' DNA-binding domain"/>
    <property type="match status" value="1"/>
</dbReference>
<dbReference type="GO" id="GO:0016787">
    <property type="term" value="F:hydrolase activity"/>
    <property type="evidence" value="ECO:0007669"/>
    <property type="project" value="UniProtKB-KW"/>
</dbReference>
<keyword evidence="3 14" id="KW-0378">Hydrolase</keyword>
<dbReference type="EC" id="5.6.2.4" evidence="9"/>
<protein>
    <recommendedName>
        <fullName evidence="9">DNA 3'-5' helicase</fullName>
        <ecNumber evidence="9">5.6.2.4</ecNumber>
    </recommendedName>
</protein>
<evidence type="ECO:0000256" key="3">
    <source>
        <dbReference type="ARBA" id="ARBA00022801"/>
    </source>
</evidence>
<dbReference type="Pfam" id="PF02889">
    <property type="entry name" value="Sec63"/>
    <property type="match status" value="1"/>
</dbReference>
<comment type="catalytic activity">
    <reaction evidence="10">
        <text>ATP + H2O = ADP + phosphate + H(+)</text>
        <dbReference type="Rhea" id="RHEA:13065"/>
        <dbReference type="ChEBI" id="CHEBI:15377"/>
        <dbReference type="ChEBI" id="CHEBI:15378"/>
        <dbReference type="ChEBI" id="CHEBI:30616"/>
        <dbReference type="ChEBI" id="CHEBI:43474"/>
        <dbReference type="ChEBI" id="CHEBI:456216"/>
        <dbReference type="EC" id="5.6.2.4"/>
    </reaction>
</comment>
<dbReference type="Gene3D" id="1.10.10.10">
    <property type="entry name" value="Winged helix-like DNA-binding domain superfamily/Winged helix DNA-binding domain"/>
    <property type="match status" value="1"/>
</dbReference>
<dbReference type="PROSITE" id="PS51192">
    <property type="entry name" value="HELICASE_ATP_BIND_1"/>
    <property type="match status" value="1"/>
</dbReference>
<dbReference type="CDD" id="cd18795">
    <property type="entry name" value="SF2_C_Ski2"/>
    <property type="match status" value="1"/>
</dbReference>
<accession>A0A9P6HS26</accession>
<evidence type="ECO:0000256" key="1">
    <source>
        <dbReference type="ARBA" id="ARBA00010140"/>
    </source>
</evidence>
<dbReference type="OrthoDB" id="5575at2759"/>
<dbReference type="InterPro" id="IPR036388">
    <property type="entry name" value="WH-like_DNA-bd_sf"/>
</dbReference>
<keyword evidence="4" id="KW-0347">Helicase</keyword>
<feature type="domain" description="Helicase ATP-binding" evidence="12">
    <location>
        <begin position="26"/>
        <end position="221"/>
    </location>
</feature>
<dbReference type="GO" id="GO:0005524">
    <property type="term" value="F:ATP binding"/>
    <property type="evidence" value="ECO:0007669"/>
    <property type="project" value="UniProtKB-KW"/>
</dbReference>
<evidence type="ECO:0000256" key="9">
    <source>
        <dbReference type="ARBA" id="ARBA00034808"/>
    </source>
</evidence>
<dbReference type="AlphaFoldDB" id="A0A9P6HS26"/>
<dbReference type="Pfam" id="PF00271">
    <property type="entry name" value="Helicase_C"/>
    <property type="match status" value="1"/>
</dbReference>
<dbReference type="SMART" id="SM00973">
    <property type="entry name" value="Sec63"/>
    <property type="match status" value="1"/>
</dbReference>
<evidence type="ECO:0000256" key="11">
    <source>
        <dbReference type="SAM" id="MobiDB-lite"/>
    </source>
</evidence>
<dbReference type="FunFam" id="1.10.10.10:FF:000012">
    <property type="entry name" value="U5 small nuclear ribonucleoprotein helicase"/>
    <property type="match status" value="1"/>
</dbReference>
<reference evidence="14" key="1">
    <citation type="journal article" date="2020" name="Nat. Commun.">
        <title>Large-scale genome sequencing of mycorrhizal fungi provides insights into the early evolution of symbiotic traits.</title>
        <authorList>
            <person name="Miyauchi S."/>
            <person name="Kiss E."/>
            <person name="Kuo A."/>
            <person name="Drula E."/>
            <person name="Kohler A."/>
            <person name="Sanchez-Garcia M."/>
            <person name="Morin E."/>
            <person name="Andreopoulos B."/>
            <person name="Barry K.W."/>
            <person name="Bonito G."/>
            <person name="Buee M."/>
            <person name="Carver A."/>
            <person name="Chen C."/>
            <person name="Cichocki N."/>
            <person name="Clum A."/>
            <person name="Culley D."/>
            <person name="Crous P.W."/>
            <person name="Fauchery L."/>
            <person name="Girlanda M."/>
            <person name="Hayes R.D."/>
            <person name="Keri Z."/>
            <person name="LaButti K."/>
            <person name="Lipzen A."/>
            <person name="Lombard V."/>
            <person name="Magnuson J."/>
            <person name="Maillard F."/>
            <person name="Murat C."/>
            <person name="Nolan M."/>
            <person name="Ohm R.A."/>
            <person name="Pangilinan J."/>
            <person name="Pereira M.F."/>
            <person name="Perotto S."/>
            <person name="Peter M."/>
            <person name="Pfister S."/>
            <person name="Riley R."/>
            <person name="Sitrit Y."/>
            <person name="Stielow J.B."/>
            <person name="Szollosi G."/>
            <person name="Zifcakova L."/>
            <person name="Stursova M."/>
            <person name="Spatafora J.W."/>
            <person name="Tedersoo L."/>
            <person name="Vaario L.M."/>
            <person name="Yamada A."/>
            <person name="Yan M."/>
            <person name="Wang P."/>
            <person name="Xu J."/>
            <person name="Bruns T."/>
            <person name="Baldrian P."/>
            <person name="Vilgalys R."/>
            <person name="Dunand C."/>
            <person name="Henrissat B."/>
            <person name="Grigoriev I.V."/>
            <person name="Hibbett D."/>
            <person name="Nagy L.G."/>
            <person name="Martin F.M."/>
        </authorList>
    </citation>
    <scope>NUCLEOTIDE SEQUENCE</scope>
    <source>
        <strain evidence="14">UH-Tt-Lm1</strain>
    </source>
</reference>
<dbReference type="InterPro" id="IPR004179">
    <property type="entry name" value="Sec63-dom"/>
</dbReference>
<dbReference type="PROSITE" id="PS51194">
    <property type="entry name" value="HELICASE_CTER"/>
    <property type="match status" value="1"/>
</dbReference>
<keyword evidence="5" id="KW-0067">ATP-binding</keyword>
<keyword evidence="6" id="KW-0413">Isomerase</keyword>
<organism evidence="14 15">
    <name type="scientific">Thelephora terrestris</name>
    <dbReference type="NCBI Taxonomy" id="56493"/>
    <lineage>
        <taxon>Eukaryota</taxon>
        <taxon>Fungi</taxon>
        <taxon>Dikarya</taxon>
        <taxon>Basidiomycota</taxon>
        <taxon>Agaricomycotina</taxon>
        <taxon>Agaricomycetes</taxon>
        <taxon>Thelephorales</taxon>
        <taxon>Thelephoraceae</taxon>
        <taxon>Thelephora</taxon>
    </lineage>
</organism>
<dbReference type="Proteomes" id="UP000736335">
    <property type="component" value="Unassembled WGS sequence"/>
</dbReference>
<evidence type="ECO:0000256" key="6">
    <source>
        <dbReference type="ARBA" id="ARBA00023235"/>
    </source>
</evidence>
<evidence type="ECO:0000256" key="8">
    <source>
        <dbReference type="ARBA" id="ARBA00034617"/>
    </source>
</evidence>
<dbReference type="SUPFAM" id="SSF52540">
    <property type="entry name" value="P-loop containing nucleoside triphosphate hydrolases"/>
    <property type="match status" value="1"/>
</dbReference>
<feature type="compositionally biased region" description="Polar residues" evidence="11">
    <location>
        <begin position="919"/>
        <end position="931"/>
    </location>
</feature>
<dbReference type="InterPro" id="IPR011545">
    <property type="entry name" value="DEAD/DEAH_box_helicase_dom"/>
</dbReference>
<feature type="domain" description="Helicase C-terminal" evidence="13">
    <location>
        <begin position="257"/>
        <end position="453"/>
    </location>
</feature>
<evidence type="ECO:0000256" key="4">
    <source>
        <dbReference type="ARBA" id="ARBA00022806"/>
    </source>
</evidence>
<comment type="caution">
    <text evidence="14">The sequence shown here is derived from an EMBL/GenBank/DDBJ whole genome shotgun (WGS) entry which is preliminary data.</text>
</comment>
<evidence type="ECO:0000259" key="12">
    <source>
        <dbReference type="PROSITE" id="PS51192"/>
    </source>
</evidence>
<evidence type="ECO:0000313" key="14">
    <source>
        <dbReference type="EMBL" id="KAF9792822.1"/>
    </source>
</evidence>
<gene>
    <name evidence="14" type="ORF">BJ322DRAFT_998487</name>
</gene>
<sequence>MLSSADAYRGLFTFGDFNAIQSTCFDDLMHTLQNMVISSPTGSGKTVLFELAMIRMLLDSANNPSVAKCVYVAPTKALCTEKFNDWTKKFSGLGIACCELTGDTVVFGRNPWGDAKKSSIIVTTAEKWDALTRNWYVAPSFSLHVFYRPLHRQENGILSQIKLFLVDEVHILNETRGGTLEVVISRMKLRGSSVRFIMVSATVPNVQDVAAWIGVSQDGSPARVFEFGEDFRPCKISRFVHGIERKRDQNDFVFQRTLDFRLFEILQKHITDKPILVFSSTRKSVIATAEQLVSDYDAAVKSNQPLPWTRPHSINTKFDDHRLEKLAAGGIGVHHAGMALGDRRATEELYLKRTLKVIVCTSTLAVGVNLPAHTVVIKGVKLFRDGAMKEYTDLEIMQMIGRAGRPQFVDKEGLAIIICESQLEAKYRNLAQGTTLLESSLHVTMAEHVNSEIGLGTITDIESAKAWLHNSFLFQRLQRNPKHYAIGKDEQQTWQERLDQMILDSVTELKASKLVETPEDGEEHQLRSTEYGDVMSKFYIKQNTVSQVARAISETANSAKMKTIMDLDLNAGVRQIVSDILWISFVLNRLRTHEEIRYTLKKVETIQDKVFLLIQAVLGGISLSAPEFKGSDSQLTLEAFTIFRHIGRISRALVEVAIIRQSGGLIRYGLESLRILSAKAWEDRPIVLRQIDQIGDKSIKVLAEHGITSFASLRKQPPERIEILLNRRTPFGHIILDQAARFPQYSLHIAKKSVKPYRGQGPVEVVLEIKCGLCADLLKPQQKKGKFRAFEMTSILTVTSDNNFVDYRRIPTHSLKDAKTFTVFAELSKPSQSVVTIIGSETIAGDALSQCFRPDLPGNEYPTLNTKPPAPRRDFEEYGGLGSEQGEPQGVLDPDDLPGTSFSSYNPAPHREKLPPTGSGRSNLTEMNVKTSHQEWRPEQLTNGNYKQAFFLNPDSGPSPCFRCNHTCKDRNNCRHIWCVCVCRSFTPIQKVVAVGKG</sequence>
<feature type="region of interest" description="Disordered" evidence="11">
    <location>
        <begin position="854"/>
        <end position="940"/>
    </location>
</feature>
<dbReference type="SUPFAM" id="SSF158702">
    <property type="entry name" value="Sec63 N-terminal domain-like"/>
    <property type="match status" value="1"/>
</dbReference>
<dbReference type="SMART" id="SM00487">
    <property type="entry name" value="DEXDc"/>
    <property type="match status" value="1"/>
</dbReference>
<dbReference type="GO" id="GO:0051321">
    <property type="term" value="P:meiotic cell cycle"/>
    <property type="evidence" value="ECO:0007669"/>
    <property type="project" value="UniProtKB-KW"/>
</dbReference>
<evidence type="ECO:0000259" key="13">
    <source>
        <dbReference type="PROSITE" id="PS51194"/>
    </source>
</evidence>
<evidence type="ECO:0000256" key="5">
    <source>
        <dbReference type="ARBA" id="ARBA00022840"/>
    </source>
</evidence>
<evidence type="ECO:0000256" key="2">
    <source>
        <dbReference type="ARBA" id="ARBA00022741"/>
    </source>
</evidence>
<reference evidence="14" key="2">
    <citation type="submission" date="2020-11" db="EMBL/GenBank/DDBJ databases">
        <authorList>
            <consortium name="DOE Joint Genome Institute"/>
            <person name="Kuo A."/>
            <person name="Miyauchi S."/>
            <person name="Kiss E."/>
            <person name="Drula E."/>
            <person name="Kohler A."/>
            <person name="Sanchez-Garcia M."/>
            <person name="Andreopoulos B."/>
            <person name="Barry K.W."/>
            <person name="Bonito G."/>
            <person name="Buee M."/>
            <person name="Carver A."/>
            <person name="Chen C."/>
            <person name="Cichocki N."/>
            <person name="Clum A."/>
            <person name="Culley D."/>
            <person name="Crous P.W."/>
            <person name="Fauchery L."/>
            <person name="Girlanda M."/>
            <person name="Hayes R."/>
            <person name="Keri Z."/>
            <person name="Labutti K."/>
            <person name="Lipzen A."/>
            <person name="Lombard V."/>
            <person name="Magnuson J."/>
            <person name="Maillard F."/>
            <person name="Morin E."/>
            <person name="Murat C."/>
            <person name="Nolan M."/>
            <person name="Ohm R."/>
            <person name="Pangilinan J."/>
            <person name="Pereira M."/>
            <person name="Perotto S."/>
            <person name="Peter M."/>
            <person name="Riley R."/>
            <person name="Sitrit Y."/>
            <person name="Stielow B."/>
            <person name="Szollosi G."/>
            <person name="Zifcakova L."/>
            <person name="Stursova M."/>
            <person name="Spatafora J.W."/>
            <person name="Tedersoo L."/>
            <person name="Vaario L.-M."/>
            <person name="Yamada A."/>
            <person name="Yan M."/>
            <person name="Wang P."/>
            <person name="Xu J."/>
            <person name="Bruns T."/>
            <person name="Baldrian P."/>
            <person name="Vilgalys R."/>
            <person name="Henrissat B."/>
            <person name="Grigoriev I.V."/>
            <person name="Hibbett D."/>
            <person name="Nagy L.G."/>
            <person name="Martin F.M."/>
        </authorList>
    </citation>
    <scope>NUCLEOTIDE SEQUENCE</scope>
    <source>
        <strain evidence="14">UH-Tt-Lm1</strain>
    </source>
</reference>
<comment type="catalytic activity">
    <reaction evidence="8">
        <text>Couples ATP hydrolysis with the unwinding of duplex DNA by translocating in the 3'-5' direction.</text>
        <dbReference type="EC" id="5.6.2.4"/>
    </reaction>
</comment>
<evidence type="ECO:0000313" key="15">
    <source>
        <dbReference type="Proteomes" id="UP000736335"/>
    </source>
</evidence>
<dbReference type="GO" id="GO:0043138">
    <property type="term" value="F:3'-5' DNA helicase activity"/>
    <property type="evidence" value="ECO:0007669"/>
    <property type="project" value="UniProtKB-EC"/>
</dbReference>
<dbReference type="InterPro" id="IPR057842">
    <property type="entry name" value="WH_MER3"/>
</dbReference>
<dbReference type="Pfam" id="PF23445">
    <property type="entry name" value="WHD_SNRNP200"/>
    <property type="match status" value="1"/>
</dbReference>
<keyword evidence="7" id="KW-0469">Meiosis</keyword>
<dbReference type="Gene3D" id="3.40.50.300">
    <property type="entry name" value="P-loop containing nucleotide triphosphate hydrolases"/>
    <property type="match status" value="2"/>
</dbReference>